<name>A0A430PYF4_SCHBO</name>
<reference evidence="2 3" key="1">
    <citation type="journal article" date="2019" name="PLoS Pathog.">
        <title>Genome sequence of the bovine parasite Schistosoma bovis Tanzania.</title>
        <authorList>
            <person name="Oey H."/>
            <person name="Zakrzewski M."/>
            <person name="Gobert G."/>
            <person name="Gravermann K."/>
            <person name="Stoye J."/>
            <person name="Jones M."/>
            <person name="Mcmanus D."/>
            <person name="Krause L."/>
        </authorList>
    </citation>
    <scope>NUCLEOTIDE SEQUENCE [LARGE SCALE GENOMIC DNA]</scope>
    <source>
        <strain evidence="2 3">TAN1997</strain>
    </source>
</reference>
<dbReference type="Proteomes" id="UP000290809">
    <property type="component" value="Unassembled WGS sequence"/>
</dbReference>
<keyword evidence="3" id="KW-1185">Reference proteome</keyword>
<sequence>MSDEQTSICNTDEIVICPNEVERNHDQHYPIKDDSIQSEEIIVNNSELDKQEENQNETVVIKENDQCKTDVSSSMEILKSRENEGDDENSSSEKDKEHKKKVNLVKWLKKNVHIHLPKISYLIALIFIIREKFIGNMLGQNYNLR</sequence>
<proteinExistence type="predicted"/>
<protein>
    <submittedName>
        <fullName evidence="2">Uncharacterized protein</fullName>
    </submittedName>
</protein>
<dbReference type="AlphaFoldDB" id="A0A430PYF4"/>
<gene>
    <name evidence="2" type="ORF">DC041_0001568</name>
</gene>
<accession>A0A430PYF4</accession>
<feature type="region of interest" description="Disordered" evidence="1">
    <location>
        <begin position="49"/>
        <end position="100"/>
    </location>
</feature>
<evidence type="ECO:0000313" key="3">
    <source>
        <dbReference type="Proteomes" id="UP000290809"/>
    </source>
</evidence>
<dbReference type="EMBL" id="QMKO01004101">
    <property type="protein sequence ID" value="RTG80480.1"/>
    <property type="molecule type" value="Genomic_DNA"/>
</dbReference>
<organism evidence="2 3">
    <name type="scientific">Schistosoma bovis</name>
    <name type="common">Blood fluke</name>
    <dbReference type="NCBI Taxonomy" id="6184"/>
    <lineage>
        <taxon>Eukaryota</taxon>
        <taxon>Metazoa</taxon>
        <taxon>Spiralia</taxon>
        <taxon>Lophotrochozoa</taxon>
        <taxon>Platyhelminthes</taxon>
        <taxon>Trematoda</taxon>
        <taxon>Digenea</taxon>
        <taxon>Strigeidida</taxon>
        <taxon>Schistosomatoidea</taxon>
        <taxon>Schistosomatidae</taxon>
        <taxon>Schistosoma</taxon>
    </lineage>
</organism>
<comment type="caution">
    <text evidence="2">The sequence shown here is derived from an EMBL/GenBank/DDBJ whole genome shotgun (WGS) entry which is preliminary data.</text>
</comment>
<evidence type="ECO:0000313" key="2">
    <source>
        <dbReference type="EMBL" id="RTG80480.1"/>
    </source>
</evidence>
<evidence type="ECO:0000256" key="1">
    <source>
        <dbReference type="SAM" id="MobiDB-lite"/>
    </source>
</evidence>